<accession>A0ABN1GU69</accession>
<evidence type="ECO:0000313" key="3">
    <source>
        <dbReference type="Proteomes" id="UP001500957"/>
    </source>
</evidence>
<dbReference type="InterPro" id="IPR006597">
    <property type="entry name" value="Sel1-like"/>
</dbReference>
<reference evidence="2 3" key="1">
    <citation type="journal article" date="2019" name="Int. J. Syst. Evol. Microbiol.">
        <title>The Global Catalogue of Microorganisms (GCM) 10K type strain sequencing project: providing services to taxonomists for standard genome sequencing and annotation.</title>
        <authorList>
            <consortium name="The Broad Institute Genomics Platform"/>
            <consortium name="The Broad Institute Genome Sequencing Center for Infectious Disease"/>
            <person name="Wu L."/>
            <person name="Ma J."/>
        </authorList>
    </citation>
    <scope>NUCLEOTIDE SEQUENCE [LARGE SCALE GENOMIC DNA]</scope>
    <source>
        <strain evidence="2 3">JCM 10671</strain>
    </source>
</reference>
<dbReference type="RefSeq" id="WP_344604726.1">
    <property type="nucleotide sequence ID" value="NZ_BAAAHE010000016.1"/>
</dbReference>
<dbReference type="Pfam" id="PF00685">
    <property type="entry name" value="Sulfotransfer_1"/>
    <property type="match status" value="1"/>
</dbReference>
<dbReference type="Proteomes" id="UP001500957">
    <property type="component" value="Unassembled WGS sequence"/>
</dbReference>
<organism evidence="2 3">
    <name type="scientific">Sporichthya brevicatena</name>
    <dbReference type="NCBI Taxonomy" id="171442"/>
    <lineage>
        <taxon>Bacteria</taxon>
        <taxon>Bacillati</taxon>
        <taxon>Actinomycetota</taxon>
        <taxon>Actinomycetes</taxon>
        <taxon>Sporichthyales</taxon>
        <taxon>Sporichthyaceae</taxon>
        <taxon>Sporichthya</taxon>
    </lineage>
</organism>
<evidence type="ECO:0000313" key="2">
    <source>
        <dbReference type="EMBL" id="GAA0619641.1"/>
    </source>
</evidence>
<dbReference type="SMART" id="SM00671">
    <property type="entry name" value="SEL1"/>
    <property type="match status" value="1"/>
</dbReference>
<proteinExistence type="predicted"/>
<protein>
    <recommendedName>
        <fullName evidence="1">Sulfotransferase domain-containing protein</fullName>
    </recommendedName>
</protein>
<dbReference type="Gene3D" id="1.25.40.10">
    <property type="entry name" value="Tetratricopeptide repeat domain"/>
    <property type="match status" value="1"/>
</dbReference>
<evidence type="ECO:0000259" key="1">
    <source>
        <dbReference type="Pfam" id="PF00685"/>
    </source>
</evidence>
<dbReference type="InterPro" id="IPR000863">
    <property type="entry name" value="Sulfotransferase_dom"/>
</dbReference>
<dbReference type="EMBL" id="BAAAHE010000016">
    <property type="protein sequence ID" value="GAA0619641.1"/>
    <property type="molecule type" value="Genomic_DNA"/>
</dbReference>
<dbReference type="SUPFAM" id="SSF52540">
    <property type="entry name" value="P-loop containing nucleoside triphosphate hydrolases"/>
    <property type="match status" value="1"/>
</dbReference>
<keyword evidence="3" id="KW-1185">Reference proteome</keyword>
<dbReference type="InterPro" id="IPR011990">
    <property type="entry name" value="TPR-like_helical_dom_sf"/>
</dbReference>
<sequence length="420" mass="47420">MTCIAVVGAAKSGTSALFAAVRNVGDWLAIYEMNNERQLAFLTNHPAPQRMTKILVRRVVERNLNLAAFDKQVYLVRDPRDMLISWMLFRPLLHGSAHDDDFWNEFVGTLRKKEADPASVSIADLEAIYLRRGLDMPFARRLRRGFSDQKHVLTQYPDMHVLRYEDFLDGKVDAVSEYLGIPIATKVRLGEHSGYNERSKSAGGWRHWFTPGDVETYRELFDPQLAKYDYDLDWTLASDPQINPATSSEYLERNRNRPQLIGNGPEQFLPADRYDDTRLAVLRSGVQDGREAAMIELALVYLRGVHQPQDLAAAKELLEDASARGNAYAMVHRGLGARYRVPGWGTDPGPFFSKAASIAGRKRTDQIILALDPAWRQHVLPAAGKARPFAVPTERIRIQLADGLARAKALRSKLQERVGR</sequence>
<dbReference type="Gene3D" id="3.40.50.300">
    <property type="entry name" value="P-loop containing nucleotide triphosphate hydrolases"/>
    <property type="match status" value="1"/>
</dbReference>
<name>A0ABN1GU69_9ACTN</name>
<dbReference type="InterPro" id="IPR027417">
    <property type="entry name" value="P-loop_NTPase"/>
</dbReference>
<feature type="domain" description="Sulfotransferase" evidence="1">
    <location>
        <begin position="22"/>
        <end position="183"/>
    </location>
</feature>
<comment type="caution">
    <text evidence="2">The sequence shown here is derived from an EMBL/GenBank/DDBJ whole genome shotgun (WGS) entry which is preliminary data.</text>
</comment>
<dbReference type="SUPFAM" id="SSF81901">
    <property type="entry name" value="HCP-like"/>
    <property type="match status" value="1"/>
</dbReference>
<gene>
    <name evidence="2" type="ORF">GCM10009547_22690</name>
</gene>